<protein>
    <submittedName>
        <fullName evidence="2">Uncharacterized protein</fullName>
    </submittedName>
</protein>
<accession>A0A4R1NJ10</accession>
<organism evidence="2 3">
    <name type="scientific">Shimia isoporae</name>
    <dbReference type="NCBI Taxonomy" id="647720"/>
    <lineage>
        <taxon>Bacteria</taxon>
        <taxon>Pseudomonadati</taxon>
        <taxon>Pseudomonadota</taxon>
        <taxon>Alphaproteobacteria</taxon>
        <taxon>Rhodobacterales</taxon>
        <taxon>Roseobacteraceae</taxon>
    </lineage>
</organism>
<feature type="transmembrane region" description="Helical" evidence="1">
    <location>
        <begin position="20"/>
        <end position="39"/>
    </location>
</feature>
<dbReference type="RefSeq" id="WP_132858275.1">
    <property type="nucleotide sequence ID" value="NZ_SMGR01000001.1"/>
</dbReference>
<evidence type="ECO:0000313" key="3">
    <source>
        <dbReference type="Proteomes" id="UP000295673"/>
    </source>
</evidence>
<evidence type="ECO:0000256" key="1">
    <source>
        <dbReference type="SAM" id="Phobius"/>
    </source>
</evidence>
<evidence type="ECO:0000313" key="2">
    <source>
        <dbReference type="EMBL" id="TCL08114.1"/>
    </source>
</evidence>
<feature type="transmembrane region" description="Helical" evidence="1">
    <location>
        <begin position="102"/>
        <end position="124"/>
    </location>
</feature>
<feature type="transmembrane region" description="Helical" evidence="1">
    <location>
        <begin position="46"/>
        <end position="67"/>
    </location>
</feature>
<name>A0A4R1NJ10_9RHOB</name>
<proteinExistence type="predicted"/>
<keyword evidence="3" id="KW-1185">Reference proteome</keyword>
<reference evidence="2 3" key="1">
    <citation type="submission" date="2019-03" db="EMBL/GenBank/DDBJ databases">
        <title>Genomic Encyclopedia of Archaeal and Bacterial Type Strains, Phase II (KMG-II): from individual species to whole genera.</title>
        <authorList>
            <person name="Goeker M."/>
        </authorList>
    </citation>
    <scope>NUCLEOTIDE SEQUENCE [LARGE SCALE GENOMIC DNA]</scope>
    <source>
        <strain evidence="2 3">DSM 26433</strain>
    </source>
</reference>
<comment type="caution">
    <text evidence="2">The sequence shown here is derived from an EMBL/GenBank/DDBJ whole genome shotgun (WGS) entry which is preliminary data.</text>
</comment>
<keyword evidence="1" id="KW-0472">Membrane</keyword>
<dbReference type="EMBL" id="SMGR01000001">
    <property type="protein sequence ID" value="TCL08114.1"/>
    <property type="molecule type" value="Genomic_DNA"/>
</dbReference>
<dbReference type="Proteomes" id="UP000295673">
    <property type="component" value="Unassembled WGS sequence"/>
</dbReference>
<feature type="transmembrane region" description="Helical" evidence="1">
    <location>
        <begin position="131"/>
        <end position="150"/>
    </location>
</feature>
<keyword evidence="1" id="KW-1133">Transmembrane helix</keyword>
<keyword evidence="1" id="KW-0812">Transmembrane</keyword>
<dbReference type="AlphaFoldDB" id="A0A4R1NJ10"/>
<gene>
    <name evidence="2" type="ORF">BXY66_0147</name>
</gene>
<sequence length="168" mass="18119">MDIVKTAVDWTRAEMLSSSFFIAFGLLFLGASFGFSYLGKTELARAYVIPTMVAGSLLLIIGGGIFIQSYGRVTSFPAAYGANPADFLSSELLRAEAVLGQYRIAVFRVIPLIIVACAVLFALIDSPIWRASLATTIAMMSVILIIDTNANTRLAVYKTKLEQAAPPE</sequence>
<dbReference type="OrthoDB" id="7868084at2"/>